<organism evidence="3 4">
    <name type="scientific">Lates japonicus</name>
    <name type="common">Japanese lates</name>
    <dbReference type="NCBI Taxonomy" id="270547"/>
    <lineage>
        <taxon>Eukaryota</taxon>
        <taxon>Metazoa</taxon>
        <taxon>Chordata</taxon>
        <taxon>Craniata</taxon>
        <taxon>Vertebrata</taxon>
        <taxon>Euteleostomi</taxon>
        <taxon>Actinopterygii</taxon>
        <taxon>Neopterygii</taxon>
        <taxon>Teleostei</taxon>
        <taxon>Neoteleostei</taxon>
        <taxon>Acanthomorphata</taxon>
        <taxon>Carangaria</taxon>
        <taxon>Carangaria incertae sedis</taxon>
        <taxon>Centropomidae</taxon>
        <taxon>Lates</taxon>
    </lineage>
</organism>
<feature type="compositionally biased region" description="Low complexity" evidence="1">
    <location>
        <begin position="438"/>
        <end position="449"/>
    </location>
</feature>
<feature type="domain" description="TNRC6 PABC binding" evidence="2">
    <location>
        <begin position="297"/>
        <end position="374"/>
    </location>
</feature>
<dbReference type="AlphaFoldDB" id="A0AAD3NFD6"/>
<evidence type="ECO:0000256" key="1">
    <source>
        <dbReference type="SAM" id="MobiDB-lite"/>
    </source>
</evidence>
<sequence>AWLPFGIPSATPLIKQVWSILAWTHSPIPGLIRSNHSRAGVPVVEMEVKAGVVEEMVPEEEPTTTGGSPKKAGREAPLPSKSEGGVATGWESLSRVHAVKSDDGTATWEALISWPAPCMNQSRRGVHELELQIVNIHVCAWSAAGWGEPYPNRESLNMGLSLLLLPPVTVDNRTSAWEAWTATPAGMNSRDSRRVGQEQGWYQDKRMDMEQYGRLLAGNGENPGSRHQLTESAMDVATMISSVAQGRGGPQSQVPQPYPGNPITPPILPTQAQPLRPYLDNYLSHNTPEMQKDAAALGSFSNFPLSLNSNLNVSLDMGVGGGSSGGGAASYKEPPQSRLKKLWATDPLEQNSKPGAMSSGLRLEDSPFYDFLVPAGGMKDYPKLTLTLRRPRDPASVINNLSSAVHDTRHLRDRNNGPSSSLNTRCLLTVPGHPLDASSHSGSLTSTSTKALQPDPVSQRSGLPAMVLCPSSLAAQAGRSPCLPRRCLWQPLQTTWPHQPKPSPASSGWDGSAPEGLRGYRAPPESDTHLIDGFLP</sequence>
<dbReference type="InterPro" id="IPR032226">
    <property type="entry name" value="TNRC6_PABC-bd"/>
</dbReference>
<dbReference type="Proteomes" id="UP001279410">
    <property type="component" value="Unassembled WGS sequence"/>
</dbReference>
<feature type="region of interest" description="Disordered" evidence="1">
    <location>
        <begin position="433"/>
        <end position="458"/>
    </location>
</feature>
<dbReference type="EMBL" id="BRZM01000359">
    <property type="protein sequence ID" value="GLD70176.1"/>
    <property type="molecule type" value="Genomic_DNA"/>
</dbReference>
<evidence type="ECO:0000313" key="3">
    <source>
        <dbReference type="EMBL" id="GLD70176.1"/>
    </source>
</evidence>
<name>A0AAD3NFD6_LATJO</name>
<comment type="caution">
    <text evidence="3">The sequence shown here is derived from an EMBL/GenBank/DDBJ whole genome shotgun (WGS) entry which is preliminary data.</text>
</comment>
<dbReference type="Pfam" id="PF16608">
    <property type="entry name" value="TNRC6-PABC_bdg"/>
    <property type="match status" value="2"/>
</dbReference>
<protein>
    <submittedName>
        <fullName evidence="3">Trinucleotide repeat-containing gene 6A protein-like isoform X1</fullName>
    </submittedName>
</protein>
<evidence type="ECO:0000313" key="4">
    <source>
        <dbReference type="Proteomes" id="UP001279410"/>
    </source>
</evidence>
<feature type="region of interest" description="Disordered" evidence="1">
    <location>
        <begin position="54"/>
        <end position="87"/>
    </location>
</feature>
<feature type="non-terminal residue" evidence="3">
    <location>
        <position position="1"/>
    </location>
</feature>
<feature type="region of interest" description="Disordered" evidence="1">
    <location>
        <begin position="495"/>
        <end position="536"/>
    </location>
</feature>
<proteinExistence type="predicted"/>
<accession>A0AAD3NFD6</accession>
<keyword evidence="4" id="KW-1185">Reference proteome</keyword>
<gene>
    <name evidence="3" type="ORF">AKAME5_002149300</name>
</gene>
<reference evidence="3" key="1">
    <citation type="submission" date="2022-08" db="EMBL/GenBank/DDBJ databases">
        <title>Genome sequencing of akame (Lates japonicus).</title>
        <authorList>
            <person name="Hashiguchi Y."/>
            <person name="Takahashi H."/>
        </authorList>
    </citation>
    <scope>NUCLEOTIDE SEQUENCE</scope>
    <source>
        <strain evidence="3">Kochi</strain>
    </source>
</reference>
<feature type="domain" description="TNRC6 PABC binding" evidence="2">
    <location>
        <begin position="394"/>
        <end position="515"/>
    </location>
</feature>
<evidence type="ECO:0000259" key="2">
    <source>
        <dbReference type="Pfam" id="PF16608"/>
    </source>
</evidence>